<dbReference type="InterPro" id="IPR032696">
    <property type="entry name" value="SQ_cyclase_C"/>
</dbReference>
<keyword evidence="3" id="KW-0812">Transmembrane</keyword>
<name>A0A7J7LJJ2_9MAGN</name>
<evidence type="ECO:0000313" key="5">
    <source>
        <dbReference type="EMBL" id="KAF6142712.1"/>
    </source>
</evidence>
<evidence type="ECO:0000259" key="4">
    <source>
        <dbReference type="Pfam" id="PF13243"/>
    </source>
</evidence>
<sequence>MFPIVMIIVYFYKYGCWGIYFIYGTWFALRELAAAGKNCNNSLTVRKAYEFLLSMQLALVVGESDRYLKILVDICQ</sequence>
<dbReference type="EMBL" id="JACGCM010002247">
    <property type="protein sequence ID" value="KAF6142712.1"/>
    <property type="molecule type" value="Genomic_DNA"/>
</dbReference>
<evidence type="ECO:0000256" key="2">
    <source>
        <dbReference type="ARBA" id="ARBA00022737"/>
    </source>
</evidence>
<dbReference type="Gene3D" id="1.50.10.20">
    <property type="match status" value="1"/>
</dbReference>
<evidence type="ECO:0000256" key="3">
    <source>
        <dbReference type="SAM" id="Phobius"/>
    </source>
</evidence>
<protein>
    <recommendedName>
        <fullName evidence="4">Squalene cyclase C-terminal domain-containing protein</fullName>
    </recommendedName>
</protein>
<accession>A0A7J7LJJ2</accession>
<dbReference type="PANTHER" id="PTHR11764:SF20">
    <property type="entry name" value="LANOSTEROL SYNTHASE"/>
    <property type="match status" value="1"/>
</dbReference>
<feature type="transmembrane region" description="Helical" evidence="3">
    <location>
        <begin position="6"/>
        <end position="29"/>
    </location>
</feature>
<dbReference type="Pfam" id="PF13243">
    <property type="entry name" value="SQHop_cyclase_C"/>
    <property type="match status" value="1"/>
</dbReference>
<comment type="similarity">
    <text evidence="1">Belongs to the terpene cyclase/mutase family.</text>
</comment>
<keyword evidence="6" id="KW-1185">Reference proteome</keyword>
<dbReference type="OrthoDB" id="1717038at2759"/>
<dbReference type="InterPro" id="IPR008930">
    <property type="entry name" value="Terpenoid_cyclase/PrenylTrfase"/>
</dbReference>
<gene>
    <name evidence="5" type="ORF">GIB67_018423</name>
</gene>
<organism evidence="5 6">
    <name type="scientific">Kingdonia uniflora</name>
    <dbReference type="NCBI Taxonomy" id="39325"/>
    <lineage>
        <taxon>Eukaryota</taxon>
        <taxon>Viridiplantae</taxon>
        <taxon>Streptophyta</taxon>
        <taxon>Embryophyta</taxon>
        <taxon>Tracheophyta</taxon>
        <taxon>Spermatophyta</taxon>
        <taxon>Magnoliopsida</taxon>
        <taxon>Ranunculales</taxon>
        <taxon>Circaeasteraceae</taxon>
        <taxon>Kingdonia</taxon>
    </lineage>
</organism>
<comment type="caution">
    <text evidence="5">The sequence shown here is derived from an EMBL/GenBank/DDBJ whole genome shotgun (WGS) entry which is preliminary data.</text>
</comment>
<dbReference type="SUPFAM" id="SSF48239">
    <property type="entry name" value="Terpenoid cyclases/Protein prenyltransferases"/>
    <property type="match status" value="1"/>
</dbReference>
<dbReference type="GO" id="GO:0005811">
    <property type="term" value="C:lipid droplet"/>
    <property type="evidence" value="ECO:0007669"/>
    <property type="project" value="InterPro"/>
</dbReference>
<keyword evidence="3" id="KW-0472">Membrane</keyword>
<reference evidence="5 6" key="1">
    <citation type="journal article" date="2020" name="IScience">
        <title>Genome Sequencing of the Endangered Kingdonia uniflora (Circaeasteraceae, Ranunculales) Reveals Potential Mechanisms of Evolutionary Specialization.</title>
        <authorList>
            <person name="Sun Y."/>
            <person name="Deng T."/>
            <person name="Zhang A."/>
            <person name="Moore M.J."/>
            <person name="Landis J.B."/>
            <person name="Lin N."/>
            <person name="Zhang H."/>
            <person name="Zhang X."/>
            <person name="Huang J."/>
            <person name="Zhang X."/>
            <person name="Sun H."/>
            <person name="Wang H."/>
        </authorList>
    </citation>
    <scope>NUCLEOTIDE SEQUENCE [LARGE SCALE GENOMIC DNA]</scope>
    <source>
        <strain evidence="5">TB1705</strain>
        <tissue evidence="5">Leaf</tissue>
    </source>
</reference>
<keyword evidence="3" id="KW-1133">Transmembrane helix</keyword>
<proteinExistence type="inferred from homology"/>
<keyword evidence="2" id="KW-0677">Repeat</keyword>
<dbReference type="Proteomes" id="UP000541444">
    <property type="component" value="Unassembled WGS sequence"/>
</dbReference>
<dbReference type="GO" id="GO:0031559">
    <property type="term" value="F:oxidosqualene cyclase activity"/>
    <property type="evidence" value="ECO:0007669"/>
    <property type="project" value="UniProtKB-ARBA"/>
</dbReference>
<feature type="domain" description="Squalene cyclase C-terminal" evidence="4">
    <location>
        <begin position="14"/>
        <end position="56"/>
    </location>
</feature>
<dbReference type="GO" id="GO:0016104">
    <property type="term" value="P:triterpenoid biosynthetic process"/>
    <property type="evidence" value="ECO:0007669"/>
    <property type="project" value="InterPro"/>
</dbReference>
<evidence type="ECO:0000256" key="1">
    <source>
        <dbReference type="ARBA" id="ARBA00009755"/>
    </source>
</evidence>
<dbReference type="PANTHER" id="PTHR11764">
    <property type="entry name" value="TERPENE CYCLASE/MUTASE FAMILY MEMBER"/>
    <property type="match status" value="1"/>
</dbReference>
<evidence type="ECO:0000313" key="6">
    <source>
        <dbReference type="Proteomes" id="UP000541444"/>
    </source>
</evidence>
<dbReference type="AlphaFoldDB" id="A0A7J7LJJ2"/>
<dbReference type="InterPro" id="IPR018333">
    <property type="entry name" value="Squalene_cyclase"/>
</dbReference>